<dbReference type="STRING" id="142588.SAMN04488559_1265"/>
<dbReference type="GO" id="GO:0005886">
    <property type="term" value="C:plasma membrane"/>
    <property type="evidence" value="ECO:0007669"/>
    <property type="project" value="UniProtKB-SubCell"/>
</dbReference>
<dbReference type="OrthoDB" id="2166211at2"/>
<evidence type="ECO:0000313" key="10">
    <source>
        <dbReference type="Proteomes" id="UP000198948"/>
    </source>
</evidence>
<evidence type="ECO:0000256" key="1">
    <source>
        <dbReference type="ARBA" id="ARBA00004651"/>
    </source>
</evidence>
<organism evidence="9 10">
    <name type="scientific">Isobaculum melis</name>
    <dbReference type="NCBI Taxonomy" id="142588"/>
    <lineage>
        <taxon>Bacteria</taxon>
        <taxon>Bacillati</taxon>
        <taxon>Bacillota</taxon>
        <taxon>Bacilli</taxon>
        <taxon>Lactobacillales</taxon>
        <taxon>Carnobacteriaceae</taxon>
        <taxon>Isobaculum</taxon>
    </lineage>
</organism>
<feature type="transmembrane region" description="Helical" evidence="7">
    <location>
        <begin position="94"/>
        <end position="115"/>
    </location>
</feature>
<feature type="transmembrane region" description="Helical" evidence="7">
    <location>
        <begin position="186"/>
        <end position="206"/>
    </location>
</feature>
<dbReference type="InterPro" id="IPR035906">
    <property type="entry name" value="MetI-like_sf"/>
</dbReference>
<evidence type="ECO:0000256" key="4">
    <source>
        <dbReference type="ARBA" id="ARBA00022692"/>
    </source>
</evidence>
<keyword evidence="3" id="KW-1003">Cell membrane</keyword>
<reference evidence="9 10" key="1">
    <citation type="submission" date="2016-10" db="EMBL/GenBank/DDBJ databases">
        <authorList>
            <person name="de Groot N.N."/>
        </authorList>
    </citation>
    <scope>NUCLEOTIDE SEQUENCE [LARGE SCALE GENOMIC DNA]</scope>
    <source>
        <strain evidence="9 10">DSM 13760</strain>
    </source>
</reference>
<dbReference type="Pfam" id="PF00528">
    <property type="entry name" value="BPD_transp_1"/>
    <property type="match status" value="1"/>
</dbReference>
<feature type="transmembrane region" description="Helical" evidence="7">
    <location>
        <begin position="62"/>
        <end position="82"/>
    </location>
</feature>
<gene>
    <name evidence="9" type="ORF">SAMN04488559_1265</name>
</gene>
<proteinExistence type="inferred from homology"/>
<dbReference type="PANTHER" id="PTHR30151">
    <property type="entry name" value="ALKANE SULFONATE ABC TRANSPORTER-RELATED, MEMBRANE SUBUNIT"/>
    <property type="match status" value="1"/>
</dbReference>
<protein>
    <submittedName>
        <fullName evidence="9">ABC-type nitrate/sulfonate/bicarbonate transport system, permease component</fullName>
    </submittedName>
</protein>
<evidence type="ECO:0000256" key="6">
    <source>
        <dbReference type="ARBA" id="ARBA00023136"/>
    </source>
</evidence>
<dbReference type="PROSITE" id="PS50928">
    <property type="entry name" value="ABC_TM1"/>
    <property type="match status" value="1"/>
</dbReference>
<dbReference type="EMBL" id="FOHA01000026">
    <property type="protein sequence ID" value="SES06711.1"/>
    <property type="molecule type" value="Genomic_DNA"/>
</dbReference>
<dbReference type="InterPro" id="IPR000515">
    <property type="entry name" value="MetI-like"/>
</dbReference>
<keyword evidence="10" id="KW-1185">Reference proteome</keyword>
<evidence type="ECO:0000256" key="2">
    <source>
        <dbReference type="ARBA" id="ARBA00022448"/>
    </source>
</evidence>
<dbReference type="GO" id="GO:0055085">
    <property type="term" value="P:transmembrane transport"/>
    <property type="evidence" value="ECO:0007669"/>
    <property type="project" value="InterPro"/>
</dbReference>
<dbReference type="Proteomes" id="UP000198948">
    <property type="component" value="Unassembled WGS sequence"/>
</dbReference>
<keyword evidence="4 7" id="KW-0812">Transmembrane</keyword>
<feature type="transmembrane region" description="Helical" evidence="7">
    <location>
        <begin position="121"/>
        <end position="140"/>
    </location>
</feature>
<evidence type="ECO:0000256" key="5">
    <source>
        <dbReference type="ARBA" id="ARBA00022989"/>
    </source>
</evidence>
<evidence type="ECO:0000259" key="8">
    <source>
        <dbReference type="PROSITE" id="PS50928"/>
    </source>
</evidence>
<dbReference type="PANTHER" id="PTHR30151:SF20">
    <property type="entry name" value="ABC TRANSPORTER PERMEASE PROTEIN HI_0355-RELATED"/>
    <property type="match status" value="1"/>
</dbReference>
<dbReference type="CDD" id="cd06261">
    <property type="entry name" value="TM_PBP2"/>
    <property type="match status" value="1"/>
</dbReference>
<dbReference type="RefSeq" id="WP_092654054.1">
    <property type="nucleotide sequence ID" value="NZ_FOHA01000026.1"/>
</dbReference>
<accession>A0A1H9UBT6</accession>
<keyword evidence="6 7" id="KW-0472">Membrane</keyword>
<feature type="transmembrane region" description="Helical" evidence="7">
    <location>
        <begin position="7"/>
        <end position="27"/>
    </location>
</feature>
<evidence type="ECO:0000313" key="9">
    <source>
        <dbReference type="EMBL" id="SES06711.1"/>
    </source>
</evidence>
<dbReference type="Gene3D" id="1.10.3720.10">
    <property type="entry name" value="MetI-like"/>
    <property type="match status" value="1"/>
</dbReference>
<evidence type="ECO:0000256" key="7">
    <source>
        <dbReference type="RuleBase" id="RU363032"/>
    </source>
</evidence>
<comment type="similarity">
    <text evidence="7">Belongs to the binding-protein-dependent transport system permease family.</text>
</comment>
<dbReference type="AlphaFoldDB" id="A0A1H9UBT6"/>
<comment type="subcellular location">
    <subcellularLocation>
        <location evidence="1 7">Cell membrane</location>
        <topology evidence="1 7">Multi-pass membrane protein</topology>
    </subcellularLocation>
</comment>
<feature type="transmembrane region" description="Helical" evidence="7">
    <location>
        <begin position="218"/>
        <end position="238"/>
    </location>
</feature>
<sequence>MNKKNILYPMSTLIVLLLIWESAVRWLKLPLYLLPAPSKIFTTFLSQRSELLKHSMVTLTEALIGLIIATVLAFVIALLMDASKTLRFSIYPHFVISQTIPVMVLGPLFSIWFGFGMAPKIIMVVLMCFFPMIVSFSDALGRIETDKINLLKTFGAKKWQIYRLIKIPEAIGGLFSGLRVAATYCIGGAIVGEWLSASAGLGYYMIRAKNGYMLDKVFACVVVIIILSLLLNGIVAFIEKQVYPKRRKSR</sequence>
<evidence type="ECO:0000256" key="3">
    <source>
        <dbReference type="ARBA" id="ARBA00022475"/>
    </source>
</evidence>
<feature type="domain" description="ABC transmembrane type-1" evidence="8">
    <location>
        <begin position="55"/>
        <end position="235"/>
    </location>
</feature>
<dbReference type="SUPFAM" id="SSF161098">
    <property type="entry name" value="MetI-like"/>
    <property type="match status" value="1"/>
</dbReference>
<keyword evidence="5 7" id="KW-1133">Transmembrane helix</keyword>
<name>A0A1H9UBT6_9LACT</name>
<keyword evidence="2 7" id="KW-0813">Transport</keyword>